<dbReference type="PROSITE" id="PS50088">
    <property type="entry name" value="ANK_REPEAT"/>
    <property type="match status" value="3"/>
</dbReference>
<dbReference type="Pfam" id="PF00023">
    <property type="entry name" value="Ank"/>
    <property type="match status" value="1"/>
</dbReference>
<gene>
    <name evidence="5" type="ORF">BVTX09c15_126</name>
    <name evidence="6" type="ORF">BVTX09c5_126</name>
</gene>
<evidence type="ECO:0000256" key="3">
    <source>
        <dbReference type="PROSITE-ProRule" id="PRU00023"/>
    </source>
</evidence>
<evidence type="ECO:0000259" key="4">
    <source>
        <dbReference type="PROSITE" id="PS50181"/>
    </source>
</evidence>
<dbReference type="EMBL" id="KM875470">
    <property type="protein sequence ID" value="AKC03292.1"/>
    <property type="molecule type" value="Genomic_DNA"/>
</dbReference>
<evidence type="ECO:0000313" key="6">
    <source>
        <dbReference type="EMBL" id="AKC03422.1"/>
    </source>
</evidence>
<feature type="domain" description="F-box" evidence="4">
    <location>
        <begin position="474"/>
        <end position="506"/>
    </location>
</feature>
<dbReference type="PANTHER" id="PTHR24189">
    <property type="entry name" value="MYOTROPHIN"/>
    <property type="match status" value="1"/>
</dbReference>
<dbReference type="InterPro" id="IPR050745">
    <property type="entry name" value="Multifunctional_regulatory"/>
</dbReference>
<keyword evidence="2 3" id="KW-0040">ANK repeat</keyword>
<dbReference type="PANTHER" id="PTHR24189:SF50">
    <property type="entry name" value="ANKYRIN REPEAT AND SOCS BOX PROTEIN 2"/>
    <property type="match status" value="1"/>
</dbReference>
<proteinExistence type="predicted"/>
<organism evidence="5 8">
    <name type="scientific">Bovine papular stomatitis virus</name>
    <dbReference type="NCBI Taxonomy" id="129727"/>
    <lineage>
        <taxon>Viruses</taxon>
        <taxon>Varidnaviria</taxon>
        <taxon>Bamfordvirae</taxon>
        <taxon>Nucleocytoviricota</taxon>
        <taxon>Pokkesviricetes</taxon>
        <taxon>Chitovirales</taxon>
        <taxon>Poxviridae</taxon>
        <taxon>Chordopoxvirinae</taxon>
        <taxon>Parapoxvirus</taxon>
        <taxon>Parapoxvirus bovinestomatitis</taxon>
    </lineage>
</organism>
<dbReference type="SMART" id="SM00248">
    <property type="entry name" value="ANK"/>
    <property type="match status" value="6"/>
</dbReference>
<sequence length="506" mass="55557">MDPDADDEASDRQAASALYRYLETADKPSVEQMFRLVRDGADVNFTGPYGYTPLHVLMRCSPGTEEVRFMIAAGANVNAASLCGFTALHTYMCFGTVTPDTLRAVMHGGVRVRELEYNVSAILEFFQQQGFLGIEVEVVRLLVRHGADIRAKDDVGRTPLHVYLSGFFVVETMVRTMIALGADVNAKDAYGRTPLFAFLKSRNVDVDVLRTLVEAGARVTEKDLIKRTALHYHCNSFKTRACVFRELIAAGCDPRGADILHNTVLHSLAIGSSCRASQMAPLLEAGVSVNARNARLQTPLHVAAAFNPRACVCLMRAGADATLADLDEVTPFLNMVRHNYAHAVRAAMPGVPDSLIAGTLNRLNVLVPTDATRECVMELALRKAVDLLSDAAIATHAQIIALCAEEISHMCVTLLGEPPVALVQILVEREPFTVITAKAARRATARVRVYRRALSRRMEEVRRRSALVQRMVRAVSPCSLPPEVLSRIFLYVPVDDLMVMLRISSN</sequence>
<feature type="repeat" description="ANK" evidence="3">
    <location>
        <begin position="190"/>
        <end position="224"/>
    </location>
</feature>
<evidence type="ECO:0000256" key="2">
    <source>
        <dbReference type="ARBA" id="ARBA00023043"/>
    </source>
</evidence>
<evidence type="ECO:0000313" key="8">
    <source>
        <dbReference type="Proteomes" id="UP000152300"/>
    </source>
</evidence>
<dbReference type="Gene3D" id="1.25.40.20">
    <property type="entry name" value="Ankyrin repeat-containing domain"/>
    <property type="match status" value="4"/>
</dbReference>
<evidence type="ECO:0000313" key="7">
    <source>
        <dbReference type="Proteomes" id="UP000136698"/>
    </source>
</evidence>
<dbReference type="SUPFAM" id="SSF48403">
    <property type="entry name" value="Ankyrin repeat"/>
    <property type="match status" value="1"/>
</dbReference>
<evidence type="ECO:0000256" key="1">
    <source>
        <dbReference type="ARBA" id="ARBA00022737"/>
    </source>
</evidence>
<dbReference type="PROSITE" id="PS50181">
    <property type="entry name" value="FBOX"/>
    <property type="match status" value="1"/>
</dbReference>
<dbReference type="InterPro" id="IPR002110">
    <property type="entry name" value="Ankyrin_rpt"/>
</dbReference>
<evidence type="ECO:0000313" key="5">
    <source>
        <dbReference type="EMBL" id="AKC03292.1"/>
    </source>
</evidence>
<dbReference type="InterPro" id="IPR001810">
    <property type="entry name" value="F-box_dom"/>
</dbReference>
<dbReference type="InterPro" id="IPR036770">
    <property type="entry name" value="Ankyrin_rpt-contain_sf"/>
</dbReference>
<accession>A0A0E3T6M7</accession>
<feature type="repeat" description="ANK" evidence="3">
    <location>
        <begin position="49"/>
        <end position="82"/>
    </location>
</feature>
<dbReference type="EMBL" id="KM875471">
    <property type="protein sequence ID" value="AKC03422.1"/>
    <property type="molecule type" value="Genomic_DNA"/>
</dbReference>
<dbReference type="Proteomes" id="UP000152300">
    <property type="component" value="Segment"/>
</dbReference>
<reference evidence="7 8" key="1">
    <citation type="journal article" date="2015" name="Arch. Virol.">
        <title>Coinfection with multiple strains of bovine papular stomatitis virus.</title>
        <authorList>
            <person name="Huang T."/>
            <person name="Tulman E.R."/>
            <person name="Diel D.G."/>
            <person name="Khatiwada S."/>
            <person name="Sims W."/>
            <person name="Edwards J.F."/>
            <person name="Wen X."/>
            <person name="Kutish G.F."/>
            <person name="Rock D.L."/>
            <person name="Delhon G."/>
        </authorList>
    </citation>
    <scope>NUCLEOTIDE SEQUENCE [LARGE SCALE GENOMIC DNA]</scope>
    <source>
        <strain evidence="5">BV-TX09c15</strain>
        <strain evidence="6">BV-TX09c5</strain>
    </source>
</reference>
<keyword evidence="1" id="KW-0677">Repeat</keyword>
<dbReference type="Proteomes" id="UP000136698">
    <property type="component" value="Segment"/>
</dbReference>
<feature type="repeat" description="ANK" evidence="3">
    <location>
        <begin position="155"/>
        <end position="189"/>
    </location>
</feature>
<protein>
    <submittedName>
        <fullName evidence="5">Ankyrin repeat protein</fullName>
    </submittedName>
</protein>
<name>A0A0E3T6M7_9POXV</name>